<comment type="pathway">
    <text evidence="1 8">Carbohydrate degradation; glycolysis; D-glyceraldehyde 3-phosphate and glycerone phosphate from D-glucose: step 2/4.</text>
</comment>
<dbReference type="GO" id="GO:0006094">
    <property type="term" value="P:gluconeogenesis"/>
    <property type="evidence" value="ECO:0007669"/>
    <property type="project" value="UniProtKB-KW"/>
</dbReference>
<keyword evidence="10" id="KW-1185">Reference proteome</keyword>
<dbReference type="InterPro" id="IPR046348">
    <property type="entry name" value="SIS_dom_sf"/>
</dbReference>
<dbReference type="Proteomes" id="UP000201169">
    <property type="component" value="Chromosome"/>
</dbReference>
<keyword evidence="5 8" id="KW-0324">Glycolysis</keyword>
<evidence type="ECO:0000313" key="9">
    <source>
        <dbReference type="EMBL" id="ASQ31131.1"/>
    </source>
</evidence>
<dbReference type="RefSeq" id="WP_094325943.1">
    <property type="nucleotide sequence ID" value="NZ_CP022347.1"/>
</dbReference>
<dbReference type="SUPFAM" id="SSF53697">
    <property type="entry name" value="SIS domain"/>
    <property type="match status" value="1"/>
</dbReference>
<dbReference type="UniPathway" id="UPA00109">
    <property type="reaction ID" value="UER00181"/>
</dbReference>
<gene>
    <name evidence="9" type="primary">pgi</name>
    <name evidence="9" type="ORF">CAV_1523</name>
</gene>
<dbReference type="InterPro" id="IPR035482">
    <property type="entry name" value="SIS_PGI_2"/>
</dbReference>
<protein>
    <recommendedName>
        <fullName evidence="3 8">Glucose-6-phosphate isomerase</fullName>
        <ecNumber evidence="3 8">5.3.1.9</ecNumber>
    </recommendedName>
</protein>
<evidence type="ECO:0000256" key="7">
    <source>
        <dbReference type="ARBA" id="ARBA00029321"/>
    </source>
</evidence>
<dbReference type="PROSITE" id="PS00174">
    <property type="entry name" value="P_GLUCOSE_ISOMERASE_2"/>
    <property type="match status" value="1"/>
</dbReference>
<dbReference type="InterPro" id="IPR018189">
    <property type="entry name" value="Phosphoglucose_isomerase_CS"/>
</dbReference>
<dbReference type="PROSITE" id="PS51463">
    <property type="entry name" value="P_GLUCOSE_ISOMERASE_3"/>
    <property type="match status" value="1"/>
</dbReference>
<dbReference type="GO" id="GO:0048029">
    <property type="term" value="F:monosaccharide binding"/>
    <property type="evidence" value="ECO:0007669"/>
    <property type="project" value="TreeGrafter"/>
</dbReference>
<proteinExistence type="inferred from homology"/>
<dbReference type="GO" id="GO:0004347">
    <property type="term" value="F:glucose-6-phosphate isomerase activity"/>
    <property type="evidence" value="ECO:0007669"/>
    <property type="project" value="UniProtKB-EC"/>
</dbReference>
<evidence type="ECO:0000256" key="2">
    <source>
        <dbReference type="ARBA" id="ARBA00006604"/>
    </source>
</evidence>
<dbReference type="InterPro" id="IPR001672">
    <property type="entry name" value="G6P_Isomerase"/>
</dbReference>
<dbReference type="EC" id="5.3.1.9" evidence="3 8"/>
<dbReference type="AlphaFoldDB" id="A0A222MZA2"/>
<keyword evidence="4 8" id="KW-0312">Gluconeogenesis</keyword>
<dbReference type="PANTHER" id="PTHR11469">
    <property type="entry name" value="GLUCOSE-6-PHOSPHATE ISOMERASE"/>
    <property type="match status" value="1"/>
</dbReference>
<evidence type="ECO:0000256" key="6">
    <source>
        <dbReference type="ARBA" id="ARBA00023235"/>
    </source>
</evidence>
<evidence type="ECO:0000256" key="1">
    <source>
        <dbReference type="ARBA" id="ARBA00004926"/>
    </source>
</evidence>
<comment type="similarity">
    <text evidence="2 8">Belongs to the GPI family.</text>
</comment>
<dbReference type="PRINTS" id="PR00662">
    <property type="entry name" value="G6PISOMERASE"/>
</dbReference>
<dbReference type="CDD" id="cd05015">
    <property type="entry name" value="SIS_PGI_1"/>
    <property type="match status" value="1"/>
</dbReference>
<dbReference type="Pfam" id="PF00342">
    <property type="entry name" value="PGI"/>
    <property type="match status" value="1"/>
</dbReference>
<evidence type="ECO:0000256" key="3">
    <source>
        <dbReference type="ARBA" id="ARBA00011952"/>
    </source>
</evidence>
<dbReference type="GO" id="GO:0051156">
    <property type="term" value="P:glucose 6-phosphate metabolic process"/>
    <property type="evidence" value="ECO:0007669"/>
    <property type="project" value="TreeGrafter"/>
</dbReference>
<dbReference type="GO" id="GO:0097367">
    <property type="term" value="F:carbohydrate derivative binding"/>
    <property type="evidence" value="ECO:0007669"/>
    <property type="project" value="InterPro"/>
</dbReference>
<dbReference type="NCBIfam" id="NF003016">
    <property type="entry name" value="PRK03868.1"/>
    <property type="match status" value="1"/>
</dbReference>
<evidence type="ECO:0000313" key="10">
    <source>
        <dbReference type="Proteomes" id="UP000201169"/>
    </source>
</evidence>
<dbReference type="CDD" id="cd05016">
    <property type="entry name" value="SIS_PGI_2"/>
    <property type="match status" value="1"/>
</dbReference>
<keyword evidence="6 8" id="KW-0413">Isomerase</keyword>
<evidence type="ECO:0000256" key="8">
    <source>
        <dbReference type="RuleBase" id="RU000612"/>
    </source>
</evidence>
<dbReference type="KEGG" id="cavi:CAV_1523"/>
<evidence type="ECO:0000256" key="5">
    <source>
        <dbReference type="ARBA" id="ARBA00023152"/>
    </source>
</evidence>
<dbReference type="GO" id="GO:0006096">
    <property type="term" value="P:glycolytic process"/>
    <property type="evidence" value="ECO:0007669"/>
    <property type="project" value="UniProtKB-UniPathway"/>
</dbReference>
<sequence length="409" mass="46286">MLKNTLFFKKTELSTIQSYANRISDEKTSGEIGYYNVMDSSFELISQSKEFIKDKKHIKNFVLLGMGGSSCGVKALKDFLVDEDKDEDKRLFIIDNTSSHTFNKIIKTLNLEESMFIVTSKSGTTIEVVSLFKLVIAYFGIDNSNLHKYFIFITDENSKLDKLGQELNISRFYIPANVGGRFSILSAVGIVPLSFCGYDTKALLEGAKACYEDFFTHKKDEILQKAYHYCTHKNANINVLFSYANEFRGFNEWYVQLIAESLGKKQGYKRIGLTPIALIGARDQHSFLQLIMDGPKDKTVTFLKVLKAKNSPLIPNISFSQLKECDFANNIELQKLLNTQCDATMQALISENLSVDLIELDSFDAWHCGYLMYYYELLTSACGIMLGINAYNQPGVETGKLMLKKLLSI</sequence>
<accession>A0A222MZA2</accession>
<organism evidence="9 10">
    <name type="scientific">Campylobacter avium LMG 24591</name>
    <dbReference type="NCBI Taxonomy" id="522484"/>
    <lineage>
        <taxon>Bacteria</taxon>
        <taxon>Pseudomonadati</taxon>
        <taxon>Campylobacterota</taxon>
        <taxon>Epsilonproteobacteria</taxon>
        <taxon>Campylobacterales</taxon>
        <taxon>Campylobacteraceae</taxon>
        <taxon>Campylobacter</taxon>
    </lineage>
</organism>
<comment type="catalytic activity">
    <reaction evidence="7 8">
        <text>alpha-D-glucose 6-phosphate = beta-D-fructose 6-phosphate</text>
        <dbReference type="Rhea" id="RHEA:11816"/>
        <dbReference type="ChEBI" id="CHEBI:57634"/>
        <dbReference type="ChEBI" id="CHEBI:58225"/>
        <dbReference type="EC" id="5.3.1.9"/>
    </reaction>
</comment>
<evidence type="ECO:0000256" key="4">
    <source>
        <dbReference type="ARBA" id="ARBA00022432"/>
    </source>
</evidence>
<dbReference type="InterPro" id="IPR035476">
    <property type="entry name" value="SIS_PGI_1"/>
</dbReference>
<dbReference type="PROSITE" id="PS00765">
    <property type="entry name" value="P_GLUCOSE_ISOMERASE_1"/>
    <property type="match status" value="1"/>
</dbReference>
<dbReference type="PANTHER" id="PTHR11469:SF1">
    <property type="entry name" value="GLUCOSE-6-PHOSPHATE ISOMERASE"/>
    <property type="match status" value="1"/>
</dbReference>
<dbReference type="Gene3D" id="3.40.50.10490">
    <property type="entry name" value="Glucose-6-phosphate isomerase like protein, domain 1"/>
    <property type="match status" value="2"/>
</dbReference>
<dbReference type="GO" id="GO:0005829">
    <property type="term" value="C:cytosol"/>
    <property type="evidence" value="ECO:0007669"/>
    <property type="project" value="TreeGrafter"/>
</dbReference>
<dbReference type="EMBL" id="CP022347">
    <property type="protein sequence ID" value="ASQ31131.1"/>
    <property type="molecule type" value="Genomic_DNA"/>
</dbReference>
<dbReference type="OrthoDB" id="140919at2"/>
<name>A0A222MZA2_9BACT</name>
<reference evidence="9 10" key="1">
    <citation type="submission" date="2017-07" db="EMBL/GenBank/DDBJ databases">
        <title>Analysis of two Campylobacter avium genomes and identification of a novel hippuricase gene.</title>
        <authorList>
            <person name="Miller W.G."/>
            <person name="Chapman M.H."/>
            <person name="Yee E."/>
            <person name="Revez J."/>
            <person name="Bono J.L."/>
            <person name="Rossi M."/>
        </authorList>
    </citation>
    <scope>NUCLEOTIDE SEQUENCE [LARGE SCALE GENOMIC DNA]</scope>
    <source>
        <strain evidence="9 10">LMG 24591</strain>
    </source>
</reference>